<dbReference type="EMBL" id="LCFK01000039">
    <property type="protein sequence ID" value="KKS92669.1"/>
    <property type="molecule type" value="Genomic_DNA"/>
</dbReference>
<dbReference type="AlphaFoldDB" id="A0A0G1D4N7"/>
<protein>
    <submittedName>
        <fullName evidence="1">Uncharacterized protein</fullName>
    </submittedName>
</protein>
<evidence type="ECO:0000313" key="2">
    <source>
        <dbReference type="Proteomes" id="UP000033980"/>
    </source>
</evidence>
<accession>A0A0G1D4N7</accession>
<comment type="caution">
    <text evidence="1">The sequence shown here is derived from an EMBL/GenBank/DDBJ whole genome shotgun (WGS) entry which is preliminary data.</text>
</comment>
<proteinExistence type="predicted"/>
<dbReference type="Proteomes" id="UP000033980">
    <property type="component" value="Unassembled WGS sequence"/>
</dbReference>
<organism evidence="1 2">
    <name type="scientific">Candidatus Collierbacteria bacterium GW2011_GWC2_43_12</name>
    <dbReference type="NCBI Taxonomy" id="1618390"/>
    <lineage>
        <taxon>Bacteria</taxon>
        <taxon>Candidatus Collieribacteriota</taxon>
    </lineage>
</organism>
<evidence type="ECO:0000313" key="1">
    <source>
        <dbReference type="EMBL" id="KKS92669.1"/>
    </source>
</evidence>
<reference evidence="1 2" key="1">
    <citation type="journal article" date="2015" name="Nature">
        <title>rRNA introns, odd ribosomes, and small enigmatic genomes across a large radiation of phyla.</title>
        <authorList>
            <person name="Brown C.T."/>
            <person name="Hug L.A."/>
            <person name="Thomas B.C."/>
            <person name="Sharon I."/>
            <person name="Castelle C.J."/>
            <person name="Singh A."/>
            <person name="Wilkins M.J."/>
            <person name="Williams K.H."/>
            <person name="Banfield J.F."/>
        </authorList>
    </citation>
    <scope>NUCLEOTIDE SEQUENCE [LARGE SCALE GENOMIC DNA]</scope>
</reference>
<name>A0A0G1D4N7_9BACT</name>
<sequence>MHVLISLENVSRNFSPNWPSLDQLCEAVKTLFPNEKVEVHVEFSLAHTYEVITPLREIRHKGPEIIRISPRDRVDSSMINPRISEY</sequence>
<gene>
    <name evidence="1" type="ORF">UV68_C0039G0015</name>
</gene>